<dbReference type="Proteomes" id="UP000187203">
    <property type="component" value="Unassembled WGS sequence"/>
</dbReference>
<keyword evidence="2" id="KW-1185">Reference proteome</keyword>
<protein>
    <submittedName>
        <fullName evidence="1">Uncharacterized protein</fullName>
    </submittedName>
</protein>
<organism evidence="1 2">
    <name type="scientific">Corchorus olitorius</name>
    <dbReference type="NCBI Taxonomy" id="93759"/>
    <lineage>
        <taxon>Eukaryota</taxon>
        <taxon>Viridiplantae</taxon>
        <taxon>Streptophyta</taxon>
        <taxon>Embryophyta</taxon>
        <taxon>Tracheophyta</taxon>
        <taxon>Spermatophyta</taxon>
        <taxon>Magnoliopsida</taxon>
        <taxon>eudicotyledons</taxon>
        <taxon>Gunneridae</taxon>
        <taxon>Pentapetalae</taxon>
        <taxon>rosids</taxon>
        <taxon>malvids</taxon>
        <taxon>Malvales</taxon>
        <taxon>Malvaceae</taxon>
        <taxon>Grewioideae</taxon>
        <taxon>Apeibeae</taxon>
        <taxon>Corchorus</taxon>
    </lineage>
</organism>
<sequence>MRGLVCMCFKVKGRDSRKKPLERIGDQEGECLQEKIKRIQYVCREFCVDVCVSCGGEDVGRKNENDETCG</sequence>
<accession>A0A1R3J4V8</accession>
<comment type="caution">
    <text evidence="1">The sequence shown here is derived from an EMBL/GenBank/DDBJ whole genome shotgun (WGS) entry which is preliminary data.</text>
</comment>
<dbReference type="EMBL" id="AWUE01016652">
    <property type="protein sequence ID" value="OMO89867.1"/>
    <property type="molecule type" value="Genomic_DNA"/>
</dbReference>
<gene>
    <name evidence="1" type="ORF">COLO4_19550</name>
</gene>
<name>A0A1R3J4V8_9ROSI</name>
<proteinExistence type="predicted"/>
<dbReference type="AlphaFoldDB" id="A0A1R3J4V8"/>
<reference evidence="2" key="1">
    <citation type="submission" date="2013-09" db="EMBL/GenBank/DDBJ databases">
        <title>Corchorus olitorius genome sequencing.</title>
        <authorList>
            <person name="Alam M."/>
            <person name="Haque M.S."/>
            <person name="Islam M.S."/>
            <person name="Emdad E.M."/>
            <person name="Islam M.M."/>
            <person name="Ahmed B."/>
            <person name="Halim A."/>
            <person name="Hossen Q.M.M."/>
            <person name="Hossain M.Z."/>
            <person name="Ahmed R."/>
            <person name="Khan M.M."/>
            <person name="Islam R."/>
            <person name="Rashid M.M."/>
            <person name="Khan S.A."/>
            <person name="Rahman M.S."/>
            <person name="Alam M."/>
            <person name="Yahiya A.S."/>
            <person name="Khan M.S."/>
            <person name="Azam M.S."/>
            <person name="Haque T."/>
            <person name="Lashkar M.Z.H."/>
            <person name="Akhand A.I."/>
            <person name="Morshed G."/>
            <person name="Roy S."/>
            <person name="Uddin K.S."/>
            <person name="Rabeya T."/>
            <person name="Hossain A.S."/>
            <person name="Chowdhury A."/>
            <person name="Snigdha A.R."/>
            <person name="Mortoza M.S."/>
            <person name="Matin S.A."/>
            <person name="Hoque S.M.E."/>
            <person name="Islam M.K."/>
            <person name="Roy D.K."/>
            <person name="Haider R."/>
            <person name="Moosa M.M."/>
            <person name="Elias S.M."/>
            <person name="Hasan A.M."/>
            <person name="Jahan S."/>
            <person name="Shafiuddin M."/>
            <person name="Mahmood N."/>
            <person name="Shommy N.S."/>
        </authorList>
    </citation>
    <scope>NUCLEOTIDE SEQUENCE [LARGE SCALE GENOMIC DNA]</scope>
    <source>
        <strain evidence="2">cv. O-4</strain>
    </source>
</reference>
<evidence type="ECO:0000313" key="2">
    <source>
        <dbReference type="Proteomes" id="UP000187203"/>
    </source>
</evidence>
<evidence type="ECO:0000313" key="1">
    <source>
        <dbReference type="EMBL" id="OMO89867.1"/>
    </source>
</evidence>